<dbReference type="Proteomes" id="UP000813444">
    <property type="component" value="Unassembled WGS sequence"/>
</dbReference>
<keyword evidence="2 6" id="KW-0812">Transmembrane</keyword>
<dbReference type="PANTHER" id="PTHR23502">
    <property type="entry name" value="MAJOR FACILITATOR SUPERFAMILY"/>
    <property type="match status" value="1"/>
</dbReference>
<feature type="transmembrane region" description="Helical" evidence="6">
    <location>
        <begin position="341"/>
        <end position="370"/>
    </location>
</feature>
<accession>A0A8K0SPC1</accession>
<gene>
    <name evidence="8" type="ORF">B0I35DRAFT_452151</name>
</gene>
<dbReference type="Pfam" id="PF07690">
    <property type="entry name" value="MFS_1"/>
    <property type="match status" value="1"/>
</dbReference>
<dbReference type="SUPFAM" id="SSF103473">
    <property type="entry name" value="MFS general substrate transporter"/>
    <property type="match status" value="1"/>
</dbReference>
<feature type="transmembrane region" description="Helical" evidence="6">
    <location>
        <begin position="159"/>
        <end position="179"/>
    </location>
</feature>
<protein>
    <submittedName>
        <fullName evidence="8">Major facilitator superfamily transporter</fullName>
    </submittedName>
</protein>
<evidence type="ECO:0000256" key="4">
    <source>
        <dbReference type="ARBA" id="ARBA00023136"/>
    </source>
</evidence>
<feature type="transmembrane region" description="Helical" evidence="6">
    <location>
        <begin position="526"/>
        <end position="549"/>
    </location>
</feature>
<proteinExistence type="predicted"/>
<feature type="transmembrane region" description="Helical" evidence="6">
    <location>
        <begin position="118"/>
        <end position="139"/>
    </location>
</feature>
<dbReference type="InterPro" id="IPR020846">
    <property type="entry name" value="MFS_dom"/>
</dbReference>
<feature type="transmembrane region" description="Helical" evidence="6">
    <location>
        <begin position="457"/>
        <end position="478"/>
    </location>
</feature>
<dbReference type="InterPro" id="IPR011701">
    <property type="entry name" value="MFS"/>
</dbReference>
<keyword evidence="9" id="KW-1185">Reference proteome</keyword>
<evidence type="ECO:0000313" key="9">
    <source>
        <dbReference type="Proteomes" id="UP000813444"/>
    </source>
</evidence>
<name>A0A8K0SPC1_9HYPO</name>
<evidence type="ECO:0000256" key="6">
    <source>
        <dbReference type="SAM" id="Phobius"/>
    </source>
</evidence>
<feature type="transmembrane region" description="Helical" evidence="6">
    <location>
        <begin position="390"/>
        <end position="410"/>
    </location>
</feature>
<dbReference type="EMBL" id="JAGPNK010000009">
    <property type="protein sequence ID" value="KAH7313904.1"/>
    <property type="molecule type" value="Genomic_DNA"/>
</dbReference>
<evidence type="ECO:0000259" key="7">
    <source>
        <dbReference type="PROSITE" id="PS50850"/>
    </source>
</evidence>
<dbReference type="AlphaFoldDB" id="A0A8K0SPC1"/>
<feature type="compositionally biased region" description="Acidic residues" evidence="5">
    <location>
        <begin position="34"/>
        <end position="43"/>
    </location>
</feature>
<evidence type="ECO:0000313" key="8">
    <source>
        <dbReference type="EMBL" id="KAH7313904.1"/>
    </source>
</evidence>
<feature type="domain" description="Major facilitator superfamily (MFS) profile" evidence="7">
    <location>
        <begin position="120"/>
        <end position="554"/>
    </location>
</feature>
<dbReference type="PANTHER" id="PTHR23502:SF60">
    <property type="entry name" value="MAJOR FACILITATOR SUPERFAMILY (MFS) PROFILE DOMAIN-CONTAINING PROTEIN-RELATED"/>
    <property type="match status" value="1"/>
</dbReference>
<reference evidence="8" key="1">
    <citation type="journal article" date="2021" name="Nat. Commun.">
        <title>Genetic determinants of endophytism in the Arabidopsis root mycobiome.</title>
        <authorList>
            <person name="Mesny F."/>
            <person name="Miyauchi S."/>
            <person name="Thiergart T."/>
            <person name="Pickel B."/>
            <person name="Atanasova L."/>
            <person name="Karlsson M."/>
            <person name="Huettel B."/>
            <person name="Barry K.W."/>
            <person name="Haridas S."/>
            <person name="Chen C."/>
            <person name="Bauer D."/>
            <person name="Andreopoulos W."/>
            <person name="Pangilinan J."/>
            <person name="LaButti K."/>
            <person name="Riley R."/>
            <person name="Lipzen A."/>
            <person name="Clum A."/>
            <person name="Drula E."/>
            <person name="Henrissat B."/>
            <person name="Kohler A."/>
            <person name="Grigoriev I.V."/>
            <person name="Martin F.M."/>
            <person name="Hacquard S."/>
        </authorList>
    </citation>
    <scope>NUCLEOTIDE SEQUENCE</scope>
    <source>
        <strain evidence="8">MPI-CAGE-CH-0235</strain>
    </source>
</reference>
<feature type="transmembrane region" description="Helical" evidence="6">
    <location>
        <begin position="250"/>
        <end position="269"/>
    </location>
</feature>
<keyword evidence="4 6" id="KW-0472">Membrane</keyword>
<dbReference type="InterPro" id="IPR036259">
    <property type="entry name" value="MFS_trans_sf"/>
</dbReference>
<dbReference type="Gene3D" id="1.20.1250.20">
    <property type="entry name" value="MFS general substrate transporter like domains"/>
    <property type="match status" value="1"/>
</dbReference>
<comment type="subcellular location">
    <subcellularLocation>
        <location evidence="1">Membrane</location>
        <topology evidence="1">Multi-pass membrane protein</topology>
    </subcellularLocation>
</comment>
<evidence type="ECO:0000256" key="1">
    <source>
        <dbReference type="ARBA" id="ARBA00004141"/>
    </source>
</evidence>
<keyword evidence="3 6" id="KW-1133">Transmembrane helix</keyword>
<feature type="compositionally biased region" description="Polar residues" evidence="5">
    <location>
        <begin position="60"/>
        <end position="77"/>
    </location>
</feature>
<organism evidence="8 9">
    <name type="scientific">Stachybotrys elegans</name>
    <dbReference type="NCBI Taxonomy" id="80388"/>
    <lineage>
        <taxon>Eukaryota</taxon>
        <taxon>Fungi</taxon>
        <taxon>Dikarya</taxon>
        <taxon>Ascomycota</taxon>
        <taxon>Pezizomycotina</taxon>
        <taxon>Sordariomycetes</taxon>
        <taxon>Hypocreomycetidae</taxon>
        <taxon>Hypocreales</taxon>
        <taxon>Stachybotryaceae</taxon>
        <taxon>Stachybotrys</taxon>
    </lineage>
</organism>
<evidence type="ECO:0000256" key="2">
    <source>
        <dbReference type="ARBA" id="ARBA00022692"/>
    </source>
</evidence>
<sequence length="569" mass="62573">MPSAVDIAARARSTSQPGPGRSVTLVSSNSLFDEPFEGSDSDLEPLRPTFQPPRRAFSDTLEQTSRNSPPQVPSGPTASLPEARESLTLYPQTGKAPVTWDGPDDPSNPSNWPMRKKYATSLILSLFSFIAPFSATMVGPAIDVIGVELNIASGAERQLIVGMQVLAAGIGPFMFAPFIEFYGRAAVIRYGHLWHVIWNTACGFATTGPQLLAFRFVGGLASSATQILPPGLTADVYPARMGGLGDSVHNYLPFFGSAVAPIFGAFVTQESNWRWIFWGTSIFSIFPIALAFLCLEETYHPLLLERKAARLRKETGNKLLHTPFQTPGQTRKEWMMKKIALPYLMLIAHPVVQLPFAYRAYLFGIMYLIISIFDRNFVNLYNMDRGSASLNFLALGVGFVIGLHISRYAIDGFSAYFRRKYNTDGHKPEWRLPVNAGVALLVPAALILYGWSIQNRLHFIVPDIAAILLAIGLIQGFFSLQPYVTESYGLEYASSAHAVGAFMQHVAEFAFPLLGPLIFADLGLGWGNTLLAILTLAIAVLMPLLLWHFGPTLRRMSTRGLPVEPSARR</sequence>
<evidence type="ECO:0000256" key="3">
    <source>
        <dbReference type="ARBA" id="ARBA00022989"/>
    </source>
</evidence>
<comment type="caution">
    <text evidence="8">The sequence shown here is derived from an EMBL/GenBank/DDBJ whole genome shotgun (WGS) entry which is preliminary data.</text>
</comment>
<feature type="transmembrane region" description="Helical" evidence="6">
    <location>
        <begin position="430"/>
        <end position="451"/>
    </location>
</feature>
<evidence type="ECO:0000256" key="5">
    <source>
        <dbReference type="SAM" id="MobiDB-lite"/>
    </source>
</evidence>
<dbReference type="OrthoDB" id="6770063at2759"/>
<feature type="region of interest" description="Disordered" evidence="5">
    <location>
        <begin position="93"/>
        <end position="112"/>
    </location>
</feature>
<dbReference type="PROSITE" id="PS50850">
    <property type="entry name" value="MFS"/>
    <property type="match status" value="1"/>
</dbReference>
<feature type="region of interest" description="Disordered" evidence="5">
    <location>
        <begin position="1"/>
        <end position="80"/>
    </location>
</feature>
<dbReference type="GO" id="GO:0016020">
    <property type="term" value="C:membrane"/>
    <property type="evidence" value="ECO:0007669"/>
    <property type="project" value="UniProtKB-SubCell"/>
</dbReference>
<feature type="transmembrane region" description="Helical" evidence="6">
    <location>
        <begin position="275"/>
        <end position="295"/>
    </location>
</feature>
<dbReference type="GO" id="GO:0022857">
    <property type="term" value="F:transmembrane transporter activity"/>
    <property type="evidence" value="ECO:0007669"/>
    <property type="project" value="InterPro"/>
</dbReference>